<feature type="transmembrane region" description="Helical" evidence="1">
    <location>
        <begin position="27"/>
        <end position="51"/>
    </location>
</feature>
<keyword evidence="1" id="KW-0472">Membrane</keyword>
<evidence type="ECO:0000256" key="1">
    <source>
        <dbReference type="SAM" id="Phobius"/>
    </source>
</evidence>
<gene>
    <name evidence="2" type="ORF">OJ996_23325</name>
</gene>
<keyword evidence="3" id="KW-1185">Reference proteome</keyword>
<dbReference type="RefSeq" id="WP_264516117.1">
    <property type="nucleotide sequence ID" value="NZ_JAPDDR010000016.1"/>
</dbReference>
<organism evidence="2 3">
    <name type="scientific">Luteolibacter rhizosphaerae</name>
    <dbReference type="NCBI Taxonomy" id="2989719"/>
    <lineage>
        <taxon>Bacteria</taxon>
        <taxon>Pseudomonadati</taxon>
        <taxon>Verrucomicrobiota</taxon>
        <taxon>Verrucomicrobiia</taxon>
        <taxon>Verrucomicrobiales</taxon>
        <taxon>Verrucomicrobiaceae</taxon>
        <taxon>Luteolibacter</taxon>
    </lineage>
</organism>
<keyword evidence="1" id="KW-1133">Transmembrane helix</keyword>
<name>A0ABT3G9L9_9BACT</name>
<accession>A0ABT3G9L9</accession>
<reference evidence="2" key="1">
    <citation type="submission" date="2022-10" db="EMBL/GenBank/DDBJ databases">
        <title>Luteolibacter sp. GHJ8, whole genome shotgun sequencing project.</title>
        <authorList>
            <person name="Zhao G."/>
            <person name="Shen L."/>
        </authorList>
    </citation>
    <scope>NUCLEOTIDE SEQUENCE</scope>
    <source>
        <strain evidence="2">GHJ8</strain>
    </source>
</reference>
<feature type="transmembrane region" description="Helical" evidence="1">
    <location>
        <begin position="89"/>
        <end position="114"/>
    </location>
</feature>
<feature type="transmembrane region" description="Helical" evidence="1">
    <location>
        <begin position="58"/>
        <end position="77"/>
    </location>
</feature>
<comment type="caution">
    <text evidence="2">The sequence shown here is derived from an EMBL/GenBank/DDBJ whole genome shotgun (WGS) entry which is preliminary data.</text>
</comment>
<dbReference type="Proteomes" id="UP001165653">
    <property type="component" value="Unassembled WGS sequence"/>
</dbReference>
<dbReference type="EMBL" id="JAPDDR010000016">
    <property type="protein sequence ID" value="MCW1916538.1"/>
    <property type="molecule type" value="Genomic_DNA"/>
</dbReference>
<sequence length="122" mass="13048">MLLLEASDQILRPDPSNISSGDPGETLGGYLVAALIVLLQGFIGFPALLFLDHGRLGLRSFLGVAVVMSLLISAWIGSALRAPHLGESFGFMFSMALAFLGPPLLLSFWMAYALRPKRTAVS</sequence>
<evidence type="ECO:0000313" key="3">
    <source>
        <dbReference type="Proteomes" id="UP001165653"/>
    </source>
</evidence>
<keyword evidence="1" id="KW-0812">Transmembrane</keyword>
<proteinExistence type="predicted"/>
<evidence type="ECO:0000313" key="2">
    <source>
        <dbReference type="EMBL" id="MCW1916538.1"/>
    </source>
</evidence>
<protein>
    <submittedName>
        <fullName evidence="2">Uncharacterized protein</fullName>
    </submittedName>
</protein>